<organism evidence="3 4">
    <name type="scientific">Streptomyces europaeiscabiei</name>
    <dbReference type="NCBI Taxonomy" id="146819"/>
    <lineage>
        <taxon>Bacteria</taxon>
        <taxon>Bacillati</taxon>
        <taxon>Actinomycetota</taxon>
        <taxon>Actinomycetes</taxon>
        <taxon>Kitasatosporales</taxon>
        <taxon>Streptomycetaceae</taxon>
        <taxon>Streptomyces</taxon>
    </lineage>
</organism>
<name>A0AAJ2PXA7_9ACTN</name>
<protein>
    <submittedName>
        <fullName evidence="3">Signal protein</fullName>
    </submittedName>
</protein>
<feature type="signal peptide" evidence="2">
    <location>
        <begin position="1"/>
        <end position="26"/>
    </location>
</feature>
<dbReference type="PROSITE" id="PS51257">
    <property type="entry name" value="PROKAR_LIPOPROTEIN"/>
    <property type="match status" value="1"/>
</dbReference>
<feature type="compositionally biased region" description="Low complexity" evidence="1">
    <location>
        <begin position="32"/>
        <end position="45"/>
    </location>
</feature>
<evidence type="ECO:0000256" key="1">
    <source>
        <dbReference type="SAM" id="MobiDB-lite"/>
    </source>
</evidence>
<evidence type="ECO:0000256" key="2">
    <source>
        <dbReference type="SAM" id="SignalP"/>
    </source>
</evidence>
<reference evidence="3" key="1">
    <citation type="journal article" date="2023" name="Microb. Genom.">
        <title>Mesoterricola silvestris gen. nov., sp. nov., Mesoterricola sediminis sp. nov., Geothrix oryzae sp. nov., Geothrix edaphica sp. nov., Geothrix rubra sp. nov., and Geothrix limicola sp. nov., six novel members of Acidobacteriota isolated from soils.</title>
        <authorList>
            <person name="Weisberg A.J."/>
            <person name="Pearce E."/>
            <person name="Kramer C.G."/>
            <person name="Chang J.H."/>
            <person name="Clarke C.R."/>
        </authorList>
    </citation>
    <scope>NUCLEOTIDE SEQUENCE</scope>
    <source>
        <strain evidence="3">ND06-05F</strain>
    </source>
</reference>
<feature type="region of interest" description="Disordered" evidence="1">
    <location>
        <begin position="24"/>
        <end position="51"/>
    </location>
</feature>
<comment type="caution">
    <text evidence="3">The sequence shown here is derived from an EMBL/GenBank/DDBJ whole genome shotgun (WGS) entry which is preliminary data.</text>
</comment>
<dbReference type="EMBL" id="JARAWN010000362">
    <property type="protein sequence ID" value="MDX3135099.1"/>
    <property type="molecule type" value="Genomic_DNA"/>
</dbReference>
<feature type="chain" id="PRO_5042589328" evidence="2">
    <location>
        <begin position="27"/>
        <end position="211"/>
    </location>
</feature>
<dbReference type="Proteomes" id="UP001273589">
    <property type="component" value="Unassembled WGS sequence"/>
</dbReference>
<proteinExistence type="predicted"/>
<evidence type="ECO:0000313" key="3">
    <source>
        <dbReference type="EMBL" id="MDX3135099.1"/>
    </source>
</evidence>
<evidence type="ECO:0000313" key="4">
    <source>
        <dbReference type="Proteomes" id="UP001273589"/>
    </source>
</evidence>
<dbReference type="AlphaFoldDB" id="A0AAJ2PXA7"/>
<accession>A0AAJ2PXA7</accession>
<sequence length="211" mass="22066">MKIRTGGAGLMTMVLAALVGCGGSQARGSEDSTAPASGAPSSAQARHSPEDLQSRWWTWAMSEPERTNPVADEDGSDCERNQPQDMWFLAGTFGTRAERTCSIPDGVPVAFPLVNLMGDPADCLDFMSTAEGSAVLDGKKADSETIRGKTISVEGVAGNPVTGTDERFTATGCGLWVQLPALKPGKHTLTIRGQAQDFSVGVDYSLTVAAA</sequence>
<keyword evidence="2" id="KW-0732">Signal</keyword>
<gene>
    <name evidence="3" type="ORF">PV367_36115</name>
</gene>